<dbReference type="EMBL" id="PXXU01000041">
    <property type="protein sequence ID" value="PSJ16646.1"/>
    <property type="molecule type" value="Genomic_DNA"/>
</dbReference>
<accession>A0A2P7NT53</accession>
<keyword evidence="2" id="KW-1185">Reference proteome</keyword>
<sequence length="62" mass="7177">MIFVIRAILTKNEVSPLFKEVLSVQLSMQNFLDSEIRVAQGDGITRQFRLGRFFNLSVRLAY</sequence>
<proteinExistence type="predicted"/>
<evidence type="ECO:0000313" key="1">
    <source>
        <dbReference type="EMBL" id="PSJ16646.1"/>
    </source>
</evidence>
<gene>
    <name evidence="1" type="ORF">C7H79_12420</name>
</gene>
<comment type="caution">
    <text evidence="1">The sequence shown here is derived from an EMBL/GenBank/DDBJ whole genome shotgun (WGS) entry which is preliminary data.</text>
</comment>
<dbReference type="Proteomes" id="UP000241912">
    <property type="component" value="Unassembled WGS sequence"/>
</dbReference>
<dbReference type="AlphaFoldDB" id="A0A2P7NT53"/>
<dbReference type="RefSeq" id="WP_106707577.1">
    <property type="nucleotide sequence ID" value="NZ_PXXU01000041.1"/>
</dbReference>
<organism evidence="1 2">
    <name type="scientific">Nitrosomonas supralitoralis</name>
    <dbReference type="NCBI Taxonomy" id="2116706"/>
    <lineage>
        <taxon>Bacteria</taxon>
        <taxon>Pseudomonadati</taxon>
        <taxon>Pseudomonadota</taxon>
        <taxon>Betaproteobacteria</taxon>
        <taxon>Nitrosomonadales</taxon>
        <taxon>Nitrosomonadaceae</taxon>
        <taxon>Nitrosomonas</taxon>
    </lineage>
</organism>
<reference evidence="1 2" key="1">
    <citation type="submission" date="2018-03" db="EMBL/GenBank/DDBJ databases">
        <title>Draft genome of Nitrosomonas supralitoralis APG5.</title>
        <authorList>
            <person name="Urakawa H."/>
            <person name="Lopez J.V."/>
        </authorList>
    </citation>
    <scope>NUCLEOTIDE SEQUENCE [LARGE SCALE GENOMIC DNA]</scope>
    <source>
        <strain evidence="1 2">APG5</strain>
    </source>
</reference>
<evidence type="ECO:0000313" key="2">
    <source>
        <dbReference type="Proteomes" id="UP000241912"/>
    </source>
</evidence>
<protein>
    <submittedName>
        <fullName evidence="1">Uncharacterized protein</fullName>
    </submittedName>
</protein>
<name>A0A2P7NT53_9PROT</name>